<evidence type="ECO:0000313" key="2">
    <source>
        <dbReference type="Proteomes" id="UP000006230"/>
    </source>
</evidence>
<reference evidence="1 2" key="1">
    <citation type="journal article" date="2010" name="J. Bacteriol.">
        <title>Genome sequences of Pelagibaca bermudensis HTCC2601T and Maritimibacter alkaliphilus HTCC2654T, the type strains of two marine Roseobacter genera.</title>
        <authorList>
            <person name="Thrash J.C."/>
            <person name="Cho J.C."/>
            <person name="Ferriera S."/>
            <person name="Johnson J."/>
            <person name="Vergin K.L."/>
            <person name="Giovannoni S.J."/>
        </authorList>
    </citation>
    <scope>NUCLEOTIDE SEQUENCE [LARGE SCALE GENOMIC DNA]</scope>
    <source>
        <strain evidence="2">DSM 26914 / JCM 13377 / KCTC 12554 / HTCC2601</strain>
    </source>
</reference>
<keyword evidence="2" id="KW-1185">Reference proteome</keyword>
<protein>
    <recommendedName>
        <fullName evidence="3">Type II toxin-antitoxin system PemK/MazF family toxin</fullName>
    </recommendedName>
</protein>
<sequence length="179" mass="20205">MLDTTNTILTMTPDWQNHLSPGDIVSFRFPVRKAGANDKPKPRPCLILEIEDLVGKRFALIAYGTSSPRRANWGEEVHALHECDFPTFGLDRPTRFIGKRRMLVSLDNSGFAICRETGSPVLGRLSGRPAERLLDVRARIQAQRDIVAERLAERHRRRTDTLVVEKRRPKRLARAGGAA</sequence>
<dbReference type="OrthoDB" id="8442627at2"/>
<organism evidence="1 2">
    <name type="scientific">Salipiger bermudensis (strain DSM 26914 / JCM 13377 / KCTC 12554 / HTCC2601)</name>
    <name type="common">Pelagibaca bermudensis</name>
    <dbReference type="NCBI Taxonomy" id="314265"/>
    <lineage>
        <taxon>Bacteria</taxon>
        <taxon>Pseudomonadati</taxon>
        <taxon>Pseudomonadota</taxon>
        <taxon>Alphaproteobacteria</taxon>
        <taxon>Rhodobacterales</taxon>
        <taxon>Roseobacteraceae</taxon>
        <taxon>Salipiger</taxon>
    </lineage>
</organism>
<evidence type="ECO:0008006" key="3">
    <source>
        <dbReference type="Google" id="ProtNLM"/>
    </source>
</evidence>
<proteinExistence type="predicted"/>
<dbReference type="HOGENOM" id="CLU_117189_0_0_5"/>
<dbReference type="AlphaFoldDB" id="Q0FKL5"/>
<dbReference type="eggNOG" id="ENOG5032X1J">
    <property type="taxonomic scope" value="Bacteria"/>
</dbReference>
<gene>
    <name evidence="1" type="ORF">R2601_07623</name>
</gene>
<accession>Q0FKL5</accession>
<dbReference type="STRING" id="314265.R2601_07623"/>
<comment type="caution">
    <text evidence="1">The sequence shown here is derived from an EMBL/GenBank/DDBJ whole genome shotgun (WGS) entry which is preliminary data.</text>
</comment>
<name>Q0FKL5_SALBH</name>
<dbReference type="EMBL" id="AATQ01000039">
    <property type="protein sequence ID" value="EAU44717.1"/>
    <property type="molecule type" value="Genomic_DNA"/>
</dbReference>
<dbReference type="Proteomes" id="UP000006230">
    <property type="component" value="Unassembled WGS sequence"/>
</dbReference>
<dbReference type="RefSeq" id="WP_007791691.1">
    <property type="nucleotide sequence ID" value="NZ_DS022276.1"/>
</dbReference>
<evidence type="ECO:0000313" key="1">
    <source>
        <dbReference type="EMBL" id="EAU44717.1"/>
    </source>
</evidence>